<dbReference type="OrthoDB" id="3829432at2"/>
<dbReference type="Gene3D" id="2.60.120.10">
    <property type="entry name" value="Jelly Rolls"/>
    <property type="match status" value="1"/>
</dbReference>
<dbReference type="EMBL" id="PSNX01000003">
    <property type="protein sequence ID" value="PPE67584.1"/>
    <property type="molecule type" value="Genomic_DNA"/>
</dbReference>
<dbReference type="AlphaFoldDB" id="A0A2S5SXU1"/>
<reference evidence="1 2" key="1">
    <citation type="submission" date="2018-02" db="EMBL/GenBank/DDBJ databases">
        <title>Reclassifiation of [Polyangium] brachysporum DSM 7029 as Guopingzhaonella breviflexa gen. nov., sp. nov., a member of the family Comamonadaceae.</title>
        <authorList>
            <person name="Tang B."/>
        </authorList>
    </citation>
    <scope>NUCLEOTIDE SEQUENCE [LARGE SCALE GENOMIC DNA]</scope>
    <source>
        <strain evidence="1 2">BCRC 80649</strain>
    </source>
</reference>
<dbReference type="RefSeq" id="WP_104301685.1">
    <property type="nucleotide sequence ID" value="NZ_PSNX01000003.1"/>
</dbReference>
<keyword evidence="2" id="KW-1185">Reference proteome</keyword>
<organism evidence="1 2">
    <name type="scientific">Caldimonas caldifontis</name>
    <dbReference type="NCBI Taxonomy" id="1452508"/>
    <lineage>
        <taxon>Bacteria</taxon>
        <taxon>Pseudomonadati</taxon>
        <taxon>Pseudomonadota</taxon>
        <taxon>Betaproteobacteria</taxon>
        <taxon>Burkholderiales</taxon>
        <taxon>Sphaerotilaceae</taxon>
        <taxon>Caldimonas</taxon>
    </lineage>
</organism>
<protein>
    <submittedName>
        <fullName evidence="1">Cupin</fullName>
    </submittedName>
</protein>
<dbReference type="InterPro" id="IPR011051">
    <property type="entry name" value="RmlC_Cupin_sf"/>
</dbReference>
<evidence type="ECO:0000313" key="1">
    <source>
        <dbReference type="EMBL" id="PPE67584.1"/>
    </source>
</evidence>
<name>A0A2S5SXU1_9BURK</name>
<dbReference type="SUPFAM" id="SSF51182">
    <property type="entry name" value="RmlC-like cupins"/>
    <property type="match status" value="1"/>
</dbReference>
<evidence type="ECO:0000313" key="2">
    <source>
        <dbReference type="Proteomes" id="UP000238605"/>
    </source>
</evidence>
<sequence>MRKIDPQGFIGQQAWQALHIDTIEGATVRLHWTDRPYRWHVNDGAEVFVPLDGSVTMRYRRNGQEHALLLNPGDICHAEVGDEHVAEPHGAVRILVIEKAGSV</sequence>
<comment type="caution">
    <text evidence="1">The sequence shown here is derived from an EMBL/GenBank/DDBJ whole genome shotgun (WGS) entry which is preliminary data.</text>
</comment>
<accession>A0A2S5SXU1</accession>
<gene>
    <name evidence="1" type="ORF">C1704_04315</name>
</gene>
<dbReference type="InterPro" id="IPR014710">
    <property type="entry name" value="RmlC-like_jellyroll"/>
</dbReference>
<dbReference type="Proteomes" id="UP000238605">
    <property type="component" value="Unassembled WGS sequence"/>
</dbReference>
<proteinExistence type="predicted"/>